<feature type="compositionally biased region" description="Low complexity" evidence="1">
    <location>
        <begin position="129"/>
        <end position="146"/>
    </location>
</feature>
<evidence type="ECO:0000256" key="1">
    <source>
        <dbReference type="SAM" id="MobiDB-lite"/>
    </source>
</evidence>
<comment type="caution">
    <text evidence="2">The sequence shown here is derived from an EMBL/GenBank/DDBJ whole genome shotgun (WGS) entry which is preliminary data.</text>
</comment>
<proteinExistence type="predicted"/>
<name>A0A540KDB9_MALBA</name>
<evidence type="ECO:0000313" key="3">
    <source>
        <dbReference type="Proteomes" id="UP000315295"/>
    </source>
</evidence>
<evidence type="ECO:0000313" key="2">
    <source>
        <dbReference type="EMBL" id="TQD72228.1"/>
    </source>
</evidence>
<reference evidence="2 3" key="1">
    <citation type="journal article" date="2019" name="G3 (Bethesda)">
        <title>Sequencing of a Wild Apple (Malus baccata) Genome Unravels the Differences Between Cultivated and Wild Apple Species Regarding Disease Resistance and Cold Tolerance.</title>
        <authorList>
            <person name="Chen X."/>
        </authorList>
    </citation>
    <scope>NUCLEOTIDE SEQUENCE [LARGE SCALE GENOMIC DNA]</scope>
    <source>
        <strain evidence="3">cv. Shandingzi</strain>
        <tissue evidence="2">Leaves</tissue>
    </source>
</reference>
<dbReference type="EMBL" id="VIEB01001430">
    <property type="protein sequence ID" value="TQD72228.1"/>
    <property type="molecule type" value="Genomic_DNA"/>
</dbReference>
<sequence>MGPRPKPFPPLIIGRLNIHHLFLTQPHGLYRILQIQTPESFRVPTHFKSPTSLDLNLDRDLDLYLNLDLDIDLDLDLDLKFFVSTTISSLQNPDLDASSRRGSVGLQIPFLCLAMPGKDDAPPRRKRTSSSSSKSDWTSTRPKTSLPTPPTSP</sequence>
<feature type="region of interest" description="Disordered" evidence="1">
    <location>
        <begin position="115"/>
        <end position="153"/>
    </location>
</feature>
<accession>A0A540KDB9</accession>
<dbReference type="AlphaFoldDB" id="A0A540KDB9"/>
<organism evidence="2 3">
    <name type="scientific">Malus baccata</name>
    <name type="common">Siberian crab apple</name>
    <name type="synonym">Pyrus baccata</name>
    <dbReference type="NCBI Taxonomy" id="106549"/>
    <lineage>
        <taxon>Eukaryota</taxon>
        <taxon>Viridiplantae</taxon>
        <taxon>Streptophyta</taxon>
        <taxon>Embryophyta</taxon>
        <taxon>Tracheophyta</taxon>
        <taxon>Spermatophyta</taxon>
        <taxon>Magnoliopsida</taxon>
        <taxon>eudicotyledons</taxon>
        <taxon>Gunneridae</taxon>
        <taxon>Pentapetalae</taxon>
        <taxon>rosids</taxon>
        <taxon>fabids</taxon>
        <taxon>Rosales</taxon>
        <taxon>Rosaceae</taxon>
        <taxon>Amygdaloideae</taxon>
        <taxon>Maleae</taxon>
        <taxon>Malus</taxon>
    </lineage>
</organism>
<gene>
    <name evidence="2" type="ORF">C1H46_042236</name>
</gene>
<dbReference type="Proteomes" id="UP000315295">
    <property type="component" value="Unassembled WGS sequence"/>
</dbReference>
<protein>
    <submittedName>
        <fullName evidence="2">Uncharacterized protein</fullName>
    </submittedName>
</protein>
<keyword evidence="3" id="KW-1185">Reference proteome</keyword>